<dbReference type="EMBL" id="JAVBIK010000001">
    <property type="protein sequence ID" value="MDT7520299.1"/>
    <property type="molecule type" value="Genomic_DNA"/>
</dbReference>
<accession>A0ABU3KR59</accession>
<evidence type="ECO:0000313" key="1">
    <source>
        <dbReference type="EMBL" id="MDT7520299.1"/>
    </source>
</evidence>
<dbReference type="RefSeq" id="WP_313875906.1">
    <property type="nucleotide sequence ID" value="NZ_JAVBIK010000001.1"/>
</dbReference>
<reference evidence="1 2" key="1">
    <citation type="submission" date="2023-08" db="EMBL/GenBank/DDBJ databases">
        <title>Rhodoferax potami sp. nov. and Rhodoferax mekongensis sp. nov., isolated from the Mekong River in Thailand.</title>
        <authorList>
            <person name="Kitikhun S."/>
            <person name="Charoenyingcharoen P."/>
            <person name="Siriarchawattana P."/>
            <person name="Likhitrattanapisal S."/>
            <person name="Nilsakha T."/>
            <person name="Chanpet A."/>
            <person name="Rattanawaree P."/>
            <person name="Ingsriswang S."/>
        </authorList>
    </citation>
    <scope>NUCLEOTIDE SEQUENCE [LARGE SCALE GENOMIC DNA]</scope>
    <source>
        <strain evidence="1 2">TBRC 17660</strain>
    </source>
</reference>
<gene>
    <name evidence="1" type="ORF">RAE19_16560</name>
</gene>
<evidence type="ECO:0000313" key="2">
    <source>
        <dbReference type="Proteomes" id="UP001321700"/>
    </source>
</evidence>
<protein>
    <submittedName>
        <fullName evidence="1">Uncharacterized protein</fullName>
    </submittedName>
</protein>
<keyword evidence="2" id="KW-1185">Reference proteome</keyword>
<sequence length="350" mass="39054">MFFLKWLKFGGDKAVASLPLEQFSVGHDWLPFGSTLFDLEARGIAIEGHFLQKRNAVIEGPGGVLGLSYGYVEAHCFAVNRPIEQVWYQLPLDPAAGHLGTIRQGYEQLLQVLGRPTTTSGDFSELQTTSEGDVVLHAVWRRKHCLWGASWFGDTRHQRGLALSGMLYQHWDDEKAAAKPYLPEFHRQLSKLDQMPDPIAIARLRDSDLDRPSIRKWYHVGAVSDPASDRSLIEAQRALYSPRLLLTPRAWLRTLPIDDSGELVMWKSKGGSLGFSTLCDTWIVESGGLLVIDEFLTHPAKGPGSHAVRLGELEATVSYIEGGNPEIRDFIAAIKSVVQTEHRFHESSNC</sequence>
<comment type="caution">
    <text evidence="1">The sequence shown here is derived from an EMBL/GenBank/DDBJ whole genome shotgun (WGS) entry which is preliminary data.</text>
</comment>
<dbReference type="Proteomes" id="UP001321700">
    <property type="component" value="Unassembled WGS sequence"/>
</dbReference>
<organism evidence="1 2">
    <name type="scientific">Rhodoferax potami</name>
    <dbReference type="NCBI Taxonomy" id="3068338"/>
    <lineage>
        <taxon>Bacteria</taxon>
        <taxon>Pseudomonadati</taxon>
        <taxon>Pseudomonadota</taxon>
        <taxon>Betaproteobacteria</taxon>
        <taxon>Burkholderiales</taxon>
        <taxon>Comamonadaceae</taxon>
        <taxon>Rhodoferax</taxon>
    </lineage>
</organism>
<name>A0ABU3KR59_9BURK</name>
<proteinExistence type="predicted"/>